<sequence>MEECQYSCDRIAIVADGQLTCLDTLQQLRDKYARGYRLEFGLESAAQLYATKHLKEAVQRHFTGIKLVESFEVHITYLLTLHVLRKKVTTSHAVKAK</sequence>
<organism evidence="3 4">
    <name type="scientific">Rhipicephalus microplus</name>
    <name type="common">Cattle tick</name>
    <name type="synonym">Boophilus microplus</name>
    <dbReference type="NCBI Taxonomy" id="6941"/>
    <lineage>
        <taxon>Eukaryota</taxon>
        <taxon>Metazoa</taxon>
        <taxon>Ecdysozoa</taxon>
        <taxon>Arthropoda</taxon>
        <taxon>Chelicerata</taxon>
        <taxon>Arachnida</taxon>
        <taxon>Acari</taxon>
        <taxon>Parasitiformes</taxon>
        <taxon>Ixodida</taxon>
        <taxon>Ixodoidea</taxon>
        <taxon>Ixodidae</taxon>
        <taxon>Rhipicephalinae</taxon>
        <taxon>Rhipicephalus</taxon>
        <taxon>Boophilus</taxon>
    </lineage>
</organism>
<evidence type="ECO:0000313" key="4">
    <source>
        <dbReference type="Proteomes" id="UP000821866"/>
    </source>
</evidence>
<evidence type="ECO:0000256" key="2">
    <source>
        <dbReference type="ARBA" id="ARBA00022737"/>
    </source>
</evidence>
<proteinExistence type="predicted"/>
<dbReference type="GO" id="GO:0016020">
    <property type="term" value="C:membrane"/>
    <property type="evidence" value="ECO:0007669"/>
    <property type="project" value="InterPro"/>
</dbReference>
<dbReference type="EMBL" id="JABSTU010001247">
    <property type="protein sequence ID" value="KAH7986309.1"/>
    <property type="molecule type" value="Genomic_DNA"/>
</dbReference>
<keyword evidence="2" id="KW-0677">Repeat</keyword>
<dbReference type="GO" id="GO:0005319">
    <property type="term" value="F:lipid transporter activity"/>
    <property type="evidence" value="ECO:0007669"/>
    <property type="project" value="TreeGrafter"/>
</dbReference>
<keyword evidence="4" id="KW-1185">Reference proteome</keyword>
<dbReference type="InterPro" id="IPR026082">
    <property type="entry name" value="ABCA"/>
</dbReference>
<dbReference type="Proteomes" id="UP000821866">
    <property type="component" value="Unassembled WGS sequence"/>
</dbReference>
<accession>A0A9J6D295</accession>
<name>A0A9J6D295_RHIMP</name>
<gene>
    <name evidence="3" type="ORF">HPB51_026686</name>
</gene>
<dbReference type="GO" id="GO:0140359">
    <property type="term" value="F:ABC-type transporter activity"/>
    <property type="evidence" value="ECO:0007669"/>
    <property type="project" value="InterPro"/>
</dbReference>
<dbReference type="PANTHER" id="PTHR19229">
    <property type="entry name" value="ATP-BINDING CASSETTE TRANSPORTER SUBFAMILY A ABCA"/>
    <property type="match status" value="1"/>
</dbReference>
<reference evidence="3" key="1">
    <citation type="journal article" date="2020" name="Cell">
        <title>Large-Scale Comparative Analyses of Tick Genomes Elucidate Their Genetic Diversity and Vector Capacities.</title>
        <authorList>
            <consortium name="Tick Genome and Microbiome Consortium (TIGMIC)"/>
            <person name="Jia N."/>
            <person name="Wang J."/>
            <person name="Shi W."/>
            <person name="Du L."/>
            <person name="Sun Y."/>
            <person name="Zhan W."/>
            <person name="Jiang J.F."/>
            <person name="Wang Q."/>
            <person name="Zhang B."/>
            <person name="Ji P."/>
            <person name="Bell-Sakyi L."/>
            <person name="Cui X.M."/>
            <person name="Yuan T.T."/>
            <person name="Jiang B.G."/>
            <person name="Yang W.F."/>
            <person name="Lam T.T."/>
            <person name="Chang Q.C."/>
            <person name="Ding S.J."/>
            <person name="Wang X.J."/>
            <person name="Zhu J.G."/>
            <person name="Ruan X.D."/>
            <person name="Zhao L."/>
            <person name="Wei J.T."/>
            <person name="Ye R.Z."/>
            <person name="Que T.C."/>
            <person name="Du C.H."/>
            <person name="Zhou Y.H."/>
            <person name="Cheng J.X."/>
            <person name="Dai P.F."/>
            <person name="Guo W.B."/>
            <person name="Han X.H."/>
            <person name="Huang E.J."/>
            <person name="Li L.F."/>
            <person name="Wei W."/>
            <person name="Gao Y.C."/>
            <person name="Liu J.Z."/>
            <person name="Shao H.Z."/>
            <person name="Wang X."/>
            <person name="Wang C.C."/>
            <person name="Yang T.C."/>
            <person name="Huo Q.B."/>
            <person name="Li W."/>
            <person name="Chen H.Y."/>
            <person name="Chen S.E."/>
            <person name="Zhou L.G."/>
            <person name="Ni X.B."/>
            <person name="Tian J.H."/>
            <person name="Sheng Y."/>
            <person name="Liu T."/>
            <person name="Pan Y.S."/>
            <person name="Xia L.Y."/>
            <person name="Li J."/>
            <person name="Zhao F."/>
            <person name="Cao W.C."/>
        </authorList>
    </citation>
    <scope>NUCLEOTIDE SEQUENCE</scope>
    <source>
        <strain evidence="3">Rmic-2018</strain>
    </source>
</reference>
<dbReference type="AlphaFoldDB" id="A0A9J6D295"/>
<protein>
    <submittedName>
        <fullName evidence="3">Uncharacterized protein</fullName>
    </submittedName>
</protein>
<keyword evidence="1" id="KW-0813">Transport</keyword>
<dbReference type="PANTHER" id="PTHR19229:SF36">
    <property type="entry name" value="ATP-BINDING CASSETTE SUB-FAMILY A MEMBER 2"/>
    <property type="match status" value="1"/>
</dbReference>
<evidence type="ECO:0000313" key="3">
    <source>
        <dbReference type="EMBL" id="KAH7986309.1"/>
    </source>
</evidence>
<evidence type="ECO:0000256" key="1">
    <source>
        <dbReference type="ARBA" id="ARBA00022448"/>
    </source>
</evidence>
<comment type="caution">
    <text evidence="3">The sequence shown here is derived from an EMBL/GenBank/DDBJ whole genome shotgun (WGS) entry which is preliminary data.</text>
</comment>
<reference evidence="3" key="2">
    <citation type="submission" date="2021-09" db="EMBL/GenBank/DDBJ databases">
        <authorList>
            <person name="Jia N."/>
            <person name="Wang J."/>
            <person name="Shi W."/>
            <person name="Du L."/>
            <person name="Sun Y."/>
            <person name="Zhan W."/>
            <person name="Jiang J."/>
            <person name="Wang Q."/>
            <person name="Zhang B."/>
            <person name="Ji P."/>
            <person name="Sakyi L.B."/>
            <person name="Cui X."/>
            <person name="Yuan T."/>
            <person name="Jiang B."/>
            <person name="Yang W."/>
            <person name="Lam T.T.-Y."/>
            <person name="Chang Q."/>
            <person name="Ding S."/>
            <person name="Wang X."/>
            <person name="Zhu J."/>
            <person name="Ruan X."/>
            <person name="Zhao L."/>
            <person name="Wei J."/>
            <person name="Que T."/>
            <person name="Du C."/>
            <person name="Cheng J."/>
            <person name="Dai P."/>
            <person name="Han X."/>
            <person name="Huang E."/>
            <person name="Gao Y."/>
            <person name="Liu J."/>
            <person name="Shao H."/>
            <person name="Ye R."/>
            <person name="Li L."/>
            <person name="Wei W."/>
            <person name="Wang X."/>
            <person name="Wang C."/>
            <person name="Huo Q."/>
            <person name="Li W."/>
            <person name="Guo W."/>
            <person name="Chen H."/>
            <person name="Chen S."/>
            <person name="Zhou L."/>
            <person name="Zhou L."/>
            <person name="Ni X."/>
            <person name="Tian J."/>
            <person name="Zhou Y."/>
            <person name="Sheng Y."/>
            <person name="Liu T."/>
            <person name="Pan Y."/>
            <person name="Xia L."/>
            <person name="Li J."/>
            <person name="Zhao F."/>
            <person name="Cao W."/>
        </authorList>
    </citation>
    <scope>NUCLEOTIDE SEQUENCE</scope>
    <source>
        <strain evidence="3">Rmic-2018</strain>
        <tissue evidence="3">Larvae</tissue>
    </source>
</reference>